<dbReference type="InterPro" id="IPR023408">
    <property type="entry name" value="MscS_beta-dom_sf"/>
</dbReference>
<organism evidence="10 11">
    <name type="scientific">Fluviicola taffensis (strain DSM 16823 / NCIMB 13979 / RW262)</name>
    <dbReference type="NCBI Taxonomy" id="755732"/>
    <lineage>
        <taxon>Bacteria</taxon>
        <taxon>Pseudomonadati</taxon>
        <taxon>Bacteroidota</taxon>
        <taxon>Flavobacteriia</taxon>
        <taxon>Flavobacteriales</taxon>
        <taxon>Crocinitomicaceae</taxon>
        <taxon>Fluviicola</taxon>
    </lineage>
</organism>
<dbReference type="InterPro" id="IPR052702">
    <property type="entry name" value="MscS-like_channel"/>
</dbReference>
<dbReference type="SUPFAM" id="SSF82861">
    <property type="entry name" value="Mechanosensitive channel protein MscS (YggB), transmembrane region"/>
    <property type="match status" value="1"/>
</dbReference>
<evidence type="ECO:0000256" key="3">
    <source>
        <dbReference type="ARBA" id="ARBA00022475"/>
    </source>
</evidence>
<accession>F2ICM8</accession>
<evidence type="ECO:0000259" key="8">
    <source>
        <dbReference type="Pfam" id="PF00924"/>
    </source>
</evidence>
<dbReference type="InterPro" id="IPR011014">
    <property type="entry name" value="MscS_channel_TM-2"/>
</dbReference>
<keyword evidence="6 7" id="KW-0472">Membrane</keyword>
<dbReference type="RefSeq" id="WP_013685029.1">
    <property type="nucleotide sequence ID" value="NC_015321.1"/>
</dbReference>
<dbReference type="InterPro" id="IPR049278">
    <property type="entry name" value="MS_channel_C"/>
</dbReference>
<evidence type="ECO:0000259" key="9">
    <source>
        <dbReference type="Pfam" id="PF21082"/>
    </source>
</evidence>
<dbReference type="SUPFAM" id="SSF50182">
    <property type="entry name" value="Sm-like ribonucleoproteins"/>
    <property type="match status" value="1"/>
</dbReference>
<evidence type="ECO:0000256" key="7">
    <source>
        <dbReference type="SAM" id="Phobius"/>
    </source>
</evidence>
<dbReference type="InterPro" id="IPR011066">
    <property type="entry name" value="MscS_channel_C_sf"/>
</dbReference>
<evidence type="ECO:0000256" key="2">
    <source>
        <dbReference type="ARBA" id="ARBA00008017"/>
    </source>
</evidence>
<dbReference type="InterPro" id="IPR006685">
    <property type="entry name" value="MscS_channel_2nd"/>
</dbReference>
<dbReference type="Pfam" id="PF00924">
    <property type="entry name" value="MS_channel_2nd"/>
    <property type="match status" value="1"/>
</dbReference>
<dbReference type="KEGG" id="fte:Fluta_0246"/>
<evidence type="ECO:0000256" key="4">
    <source>
        <dbReference type="ARBA" id="ARBA00022692"/>
    </source>
</evidence>
<dbReference type="Pfam" id="PF21082">
    <property type="entry name" value="MS_channel_3rd"/>
    <property type="match status" value="1"/>
</dbReference>
<feature type="transmembrane region" description="Helical" evidence="7">
    <location>
        <begin position="149"/>
        <end position="166"/>
    </location>
</feature>
<feature type="domain" description="Mechanosensitive ion channel MscS C-terminal" evidence="9">
    <location>
        <begin position="272"/>
        <end position="353"/>
    </location>
</feature>
<dbReference type="AlphaFoldDB" id="F2ICM8"/>
<dbReference type="HOGENOM" id="CLU_037945_8_2_10"/>
<proteinExistence type="inferred from homology"/>
<dbReference type="InterPro" id="IPR010920">
    <property type="entry name" value="LSM_dom_sf"/>
</dbReference>
<gene>
    <name evidence="10" type="ordered locus">Fluta_0246</name>
</gene>
<reference evidence="11" key="2">
    <citation type="submission" date="2011-02" db="EMBL/GenBank/DDBJ databases">
        <title>The complete genome of Fluviicola taffensis DSM 16823.</title>
        <authorList>
            <consortium name="US DOE Joint Genome Institute (JGI-PGF)"/>
            <person name="Lucas S."/>
            <person name="Copeland A."/>
            <person name="Lapidus A."/>
            <person name="Bruce D."/>
            <person name="Goodwin L."/>
            <person name="Pitluck S."/>
            <person name="Kyrpides N."/>
            <person name="Mavromatis K."/>
            <person name="Ivanova N."/>
            <person name="Mikhailova N."/>
            <person name="Pagani I."/>
            <person name="Chertkov O."/>
            <person name="Detter J.C."/>
            <person name="Han C."/>
            <person name="Tapia R."/>
            <person name="Land M."/>
            <person name="Hauser L."/>
            <person name="Markowitz V."/>
            <person name="Cheng J.-F."/>
            <person name="Hugenholtz P."/>
            <person name="Woyke T."/>
            <person name="Wu D."/>
            <person name="Tindall B."/>
            <person name="Pomrenke H.G."/>
            <person name="Brambilla E."/>
            <person name="Klenk H.-P."/>
            <person name="Eisen J.A."/>
        </authorList>
    </citation>
    <scope>NUCLEOTIDE SEQUENCE [LARGE SCALE GENOMIC DNA]</scope>
    <source>
        <strain evidence="11">DSM 16823 / RW262 / RW262</strain>
    </source>
</reference>
<evidence type="ECO:0000313" key="10">
    <source>
        <dbReference type="EMBL" id="AEA42255.1"/>
    </source>
</evidence>
<dbReference type="eggNOG" id="COG3264">
    <property type="taxonomic scope" value="Bacteria"/>
</dbReference>
<dbReference type="SUPFAM" id="SSF82689">
    <property type="entry name" value="Mechanosensitive channel protein MscS (YggB), C-terminal domain"/>
    <property type="match status" value="1"/>
</dbReference>
<protein>
    <submittedName>
        <fullName evidence="10">MscS Mechanosensitive ion channel</fullName>
    </submittedName>
</protein>
<reference evidence="10 11" key="1">
    <citation type="journal article" date="2011" name="Stand. Genomic Sci.">
        <title>Complete genome sequence of the gliding freshwater bacterium Fluviicola taffensis type strain (RW262).</title>
        <authorList>
            <person name="Woyke T."/>
            <person name="Chertkov O."/>
            <person name="Lapidus A."/>
            <person name="Nolan M."/>
            <person name="Lucas S."/>
            <person name="Del Rio T.G."/>
            <person name="Tice H."/>
            <person name="Cheng J.F."/>
            <person name="Tapia R."/>
            <person name="Han C."/>
            <person name="Goodwin L."/>
            <person name="Pitluck S."/>
            <person name="Liolios K."/>
            <person name="Pagani I."/>
            <person name="Ivanova N."/>
            <person name="Huntemann M."/>
            <person name="Mavromatis K."/>
            <person name="Mikhailova N."/>
            <person name="Pati A."/>
            <person name="Chen A."/>
            <person name="Palaniappan K."/>
            <person name="Land M."/>
            <person name="Hauser L."/>
            <person name="Brambilla E.M."/>
            <person name="Rohde M."/>
            <person name="Mwirichia R."/>
            <person name="Sikorski J."/>
            <person name="Tindall B.J."/>
            <person name="Goker M."/>
            <person name="Bristow J."/>
            <person name="Eisen J.A."/>
            <person name="Markowitz V."/>
            <person name="Hugenholtz P."/>
            <person name="Klenk H.P."/>
            <person name="Kyrpides N.C."/>
        </authorList>
    </citation>
    <scope>NUCLEOTIDE SEQUENCE [LARGE SCALE GENOMIC DNA]</scope>
    <source>
        <strain evidence="11">DSM 16823 / RW262 / RW262</strain>
    </source>
</reference>
<sequence>MLEEQFKLGLIQVSYLNILIIAVSFFLAYVARKIISRSVKRYLTSANIHLEGRKTTWLKLLSQSGFALATYISVKSFNINNEGVTFREFLDYKFIDTSKIKVSFENVILVILIIFSARVVLNVVRLFFQRRFKRNKISEIGTEYVYTQVAKYIINIFAFFLILVALDVDAKLFLGGSAALLVGLGLGLQDVFKDMFSGFVLLFEGSIRVGDVVEFNDGKSSESMVAKIIRINVRTTQIETRDGNVLIVPNAKLTQEYIENWSHGSTLSRFRLPVTVAFGSDTHMVSEILKQAVLSHPKVHKSKGVDVRLNDFGENGLQMEVLFWADQSWDINIYKSEIRFEIDRLFRHYKIRIPYPQRDMRIIQNSNEDKD</sequence>
<comment type="similarity">
    <text evidence="2">Belongs to the MscS (TC 1.A.23) family.</text>
</comment>
<feature type="transmembrane region" description="Helical" evidence="7">
    <location>
        <begin position="15"/>
        <end position="35"/>
    </location>
</feature>
<dbReference type="Proteomes" id="UP000007463">
    <property type="component" value="Chromosome"/>
</dbReference>
<dbReference type="PANTHER" id="PTHR30347">
    <property type="entry name" value="POTASSIUM CHANNEL RELATED"/>
    <property type="match status" value="1"/>
</dbReference>
<dbReference type="GO" id="GO:0005886">
    <property type="term" value="C:plasma membrane"/>
    <property type="evidence" value="ECO:0007669"/>
    <property type="project" value="UniProtKB-SubCell"/>
</dbReference>
<dbReference type="STRING" id="755732.Fluta_0246"/>
<keyword evidence="4 7" id="KW-0812">Transmembrane</keyword>
<dbReference type="Gene3D" id="2.30.30.60">
    <property type="match status" value="1"/>
</dbReference>
<dbReference type="PANTHER" id="PTHR30347:SF1">
    <property type="entry name" value="MECHANOSENSITIVE CHANNEL MSCK"/>
    <property type="match status" value="1"/>
</dbReference>
<name>F2ICM8_FLUTR</name>
<dbReference type="Gene3D" id="1.10.287.1260">
    <property type="match status" value="1"/>
</dbReference>
<evidence type="ECO:0000256" key="1">
    <source>
        <dbReference type="ARBA" id="ARBA00004651"/>
    </source>
</evidence>
<keyword evidence="11" id="KW-1185">Reference proteome</keyword>
<dbReference type="OrthoDB" id="9809206at2"/>
<comment type="subcellular location">
    <subcellularLocation>
        <location evidence="1">Cell membrane</location>
        <topology evidence="1">Multi-pass membrane protein</topology>
    </subcellularLocation>
</comment>
<keyword evidence="5 7" id="KW-1133">Transmembrane helix</keyword>
<evidence type="ECO:0000256" key="6">
    <source>
        <dbReference type="ARBA" id="ARBA00023136"/>
    </source>
</evidence>
<keyword evidence="3" id="KW-1003">Cell membrane</keyword>
<feature type="transmembrane region" description="Helical" evidence="7">
    <location>
        <begin position="172"/>
        <end position="192"/>
    </location>
</feature>
<evidence type="ECO:0000256" key="5">
    <source>
        <dbReference type="ARBA" id="ARBA00022989"/>
    </source>
</evidence>
<feature type="transmembrane region" description="Helical" evidence="7">
    <location>
        <begin position="107"/>
        <end position="128"/>
    </location>
</feature>
<evidence type="ECO:0000313" key="11">
    <source>
        <dbReference type="Proteomes" id="UP000007463"/>
    </source>
</evidence>
<dbReference type="Gene3D" id="3.30.70.100">
    <property type="match status" value="1"/>
</dbReference>
<dbReference type="GO" id="GO:0008381">
    <property type="term" value="F:mechanosensitive monoatomic ion channel activity"/>
    <property type="evidence" value="ECO:0007669"/>
    <property type="project" value="UniProtKB-ARBA"/>
</dbReference>
<feature type="domain" description="Mechanosensitive ion channel MscS" evidence="8">
    <location>
        <begin position="190"/>
        <end position="263"/>
    </location>
</feature>
<dbReference type="EMBL" id="CP002542">
    <property type="protein sequence ID" value="AEA42255.1"/>
    <property type="molecule type" value="Genomic_DNA"/>
</dbReference>